<organism evidence="2 3">
    <name type="scientific">Riccia sorocarpa</name>
    <dbReference type="NCBI Taxonomy" id="122646"/>
    <lineage>
        <taxon>Eukaryota</taxon>
        <taxon>Viridiplantae</taxon>
        <taxon>Streptophyta</taxon>
        <taxon>Embryophyta</taxon>
        <taxon>Marchantiophyta</taxon>
        <taxon>Marchantiopsida</taxon>
        <taxon>Marchantiidae</taxon>
        <taxon>Marchantiales</taxon>
        <taxon>Ricciaceae</taxon>
        <taxon>Riccia</taxon>
    </lineage>
</organism>
<dbReference type="Gene3D" id="3.60.10.10">
    <property type="entry name" value="Endonuclease/exonuclease/phosphatase"/>
    <property type="match status" value="1"/>
</dbReference>
<evidence type="ECO:0000313" key="3">
    <source>
        <dbReference type="Proteomes" id="UP001633002"/>
    </source>
</evidence>
<keyword evidence="3" id="KW-1185">Reference proteome</keyword>
<keyword evidence="1" id="KW-0812">Transmembrane</keyword>
<protein>
    <recommendedName>
        <fullName evidence="4">Endonuclease/exonuclease/phosphatase domain-containing protein</fullName>
    </recommendedName>
</protein>
<gene>
    <name evidence="2" type="ORF">R1sor_001265</name>
</gene>
<evidence type="ECO:0000256" key="1">
    <source>
        <dbReference type="SAM" id="Phobius"/>
    </source>
</evidence>
<reference evidence="2 3" key="1">
    <citation type="submission" date="2024-09" db="EMBL/GenBank/DDBJ databases">
        <title>Chromosome-scale assembly of Riccia sorocarpa.</title>
        <authorList>
            <person name="Paukszto L."/>
        </authorList>
    </citation>
    <scope>NUCLEOTIDE SEQUENCE [LARGE SCALE GENOMIC DNA]</scope>
    <source>
        <strain evidence="2">LP-2024</strain>
        <tissue evidence="2">Aerial parts of the thallus</tissue>
    </source>
</reference>
<evidence type="ECO:0008006" key="4">
    <source>
        <dbReference type="Google" id="ProtNLM"/>
    </source>
</evidence>
<dbReference type="InterPro" id="IPR036691">
    <property type="entry name" value="Endo/exonu/phosph_ase_sf"/>
</dbReference>
<evidence type="ECO:0000313" key="2">
    <source>
        <dbReference type="EMBL" id="KAL3683243.1"/>
    </source>
</evidence>
<sequence length="322" mass="36213">MEGRIEALQAQLTVSHSLMEEGKLISILPNVTQRLSDMEDCLQTSFKSQEHELRKEISSHDVQIQPVLQDRASSSTTVPDFGKVLEEIDSQIKSYASVTRETNVTLFQEQDREGEARQARAKNIRIMGLAEENGEDPRLVALQLLQEEMAITTVIVIVIVIYSNALYPNITTIKMEYAVRVGRSDQGPRVMLIEGMMGHDGMDVDNWKRQSLDEGRNGLTVPMQQLIDVCGLTISNGTSQFPDTCDLTCRTPNGASIVDFLVISDEMKGRISSFKLRQCVPESDHCALMFDITGVEYTRAQLYRNPNLCIWIDLGERNIDIK</sequence>
<dbReference type="Proteomes" id="UP001633002">
    <property type="component" value="Unassembled WGS sequence"/>
</dbReference>
<keyword evidence="1" id="KW-1133">Transmembrane helix</keyword>
<accession>A0ABD3GWC4</accession>
<comment type="caution">
    <text evidence="2">The sequence shown here is derived from an EMBL/GenBank/DDBJ whole genome shotgun (WGS) entry which is preliminary data.</text>
</comment>
<dbReference type="SUPFAM" id="SSF56219">
    <property type="entry name" value="DNase I-like"/>
    <property type="match status" value="1"/>
</dbReference>
<dbReference type="EMBL" id="JBJQOH010000006">
    <property type="protein sequence ID" value="KAL3683243.1"/>
    <property type="molecule type" value="Genomic_DNA"/>
</dbReference>
<feature type="transmembrane region" description="Helical" evidence="1">
    <location>
        <begin position="149"/>
        <end position="167"/>
    </location>
</feature>
<name>A0ABD3GWC4_9MARC</name>
<proteinExistence type="predicted"/>
<keyword evidence="1" id="KW-0472">Membrane</keyword>
<dbReference type="AlphaFoldDB" id="A0ABD3GWC4"/>